<keyword evidence="2" id="KW-1185">Reference proteome</keyword>
<protein>
    <submittedName>
        <fullName evidence="1">Uncharacterized protein</fullName>
    </submittedName>
</protein>
<sequence length="42" mass="5030">MLTHSLLIGGFVLEVVAVTVWFYRKFRVLNSLRVKRVRVNRR</sequence>
<dbReference type="EMBL" id="BROD01000001">
    <property type="protein sequence ID" value="GKX64772.1"/>
    <property type="molecule type" value="Genomic_DNA"/>
</dbReference>
<evidence type="ECO:0000313" key="2">
    <source>
        <dbReference type="Proteomes" id="UP001058074"/>
    </source>
</evidence>
<dbReference type="Proteomes" id="UP001058074">
    <property type="component" value="Unassembled WGS sequence"/>
</dbReference>
<evidence type="ECO:0000313" key="1">
    <source>
        <dbReference type="EMBL" id="GKX64772.1"/>
    </source>
</evidence>
<gene>
    <name evidence="1" type="ORF">rsdtw13_00300</name>
</gene>
<comment type="caution">
    <text evidence="1">The sequence shown here is derived from an EMBL/GenBank/DDBJ whole genome shotgun (WGS) entry which is preliminary data.</text>
</comment>
<name>A0ACB5R6W1_9CLOT</name>
<organism evidence="1 2">
    <name type="scientific">Inconstantimicrobium mannanitabidum</name>
    <dbReference type="NCBI Taxonomy" id="1604901"/>
    <lineage>
        <taxon>Bacteria</taxon>
        <taxon>Bacillati</taxon>
        <taxon>Bacillota</taxon>
        <taxon>Clostridia</taxon>
        <taxon>Eubacteriales</taxon>
        <taxon>Clostridiaceae</taxon>
        <taxon>Inconstantimicrobium</taxon>
    </lineage>
</organism>
<accession>A0ACB5R6W1</accession>
<reference evidence="1" key="1">
    <citation type="journal article" date="2025" name="Int. J. Syst. Evol. Microbiol.">
        <title>Inconstantimicrobium mannanitabidum sp. nov., a novel member of the family Clostridiaceae isolated from anoxic soil under the treatment of reductive soil disinfestation.</title>
        <authorList>
            <person name="Ueki A."/>
            <person name="Tonouchi A."/>
            <person name="Honma S."/>
            <person name="Kaku N."/>
            <person name="Ueki K."/>
        </authorList>
    </citation>
    <scope>NUCLEOTIDE SEQUENCE</scope>
    <source>
        <strain evidence="1">TW13</strain>
    </source>
</reference>
<proteinExistence type="predicted"/>